<comment type="subcellular location">
    <subcellularLocation>
        <location evidence="1">Golgi apparatus membrane</location>
        <topology evidence="1">Peripheral membrane protein</topology>
    </subcellularLocation>
</comment>
<keyword evidence="10" id="KW-1185">Reference proteome</keyword>
<proteinExistence type="inferred from homology"/>
<organism evidence="9 10">
    <name type="scientific">Phialemonium atrogriseum</name>
    <dbReference type="NCBI Taxonomy" id="1093897"/>
    <lineage>
        <taxon>Eukaryota</taxon>
        <taxon>Fungi</taxon>
        <taxon>Dikarya</taxon>
        <taxon>Ascomycota</taxon>
        <taxon>Pezizomycotina</taxon>
        <taxon>Sordariomycetes</taxon>
        <taxon>Sordariomycetidae</taxon>
        <taxon>Cephalothecales</taxon>
        <taxon>Cephalothecaceae</taxon>
        <taxon>Phialemonium</taxon>
    </lineage>
</organism>
<evidence type="ECO:0000256" key="6">
    <source>
        <dbReference type="ARBA" id="ARBA00023034"/>
    </source>
</evidence>
<dbReference type="GeneID" id="85314148"/>
<evidence type="ECO:0000256" key="4">
    <source>
        <dbReference type="ARBA" id="ARBA00022448"/>
    </source>
</evidence>
<dbReference type="GO" id="GO:0015031">
    <property type="term" value="P:protein transport"/>
    <property type="evidence" value="ECO:0007669"/>
    <property type="project" value="UniProtKB-KW"/>
</dbReference>
<dbReference type="GO" id="GO:0017119">
    <property type="term" value="C:Golgi transport complex"/>
    <property type="evidence" value="ECO:0007669"/>
    <property type="project" value="InterPro"/>
</dbReference>
<evidence type="ECO:0000256" key="1">
    <source>
        <dbReference type="ARBA" id="ARBA00004395"/>
    </source>
</evidence>
<dbReference type="PANTHER" id="PTHR31658">
    <property type="entry name" value="CONSERVED OLIGOMERIC GOLGI COMPLEX SUBUNIT 1"/>
    <property type="match status" value="1"/>
</dbReference>
<feature type="compositionally biased region" description="Basic and acidic residues" evidence="8">
    <location>
        <begin position="705"/>
        <end position="719"/>
    </location>
</feature>
<dbReference type="EMBL" id="MU839003">
    <property type="protein sequence ID" value="KAK1769313.1"/>
    <property type="molecule type" value="Genomic_DNA"/>
</dbReference>
<dbReference type="GO" id="GO:0000139">
    <property type="term" value="C:Golgi membrane"/>
    <property type="evidence" value="ECO:0007669"/>
    <property type="project" value="UniProtKB-SubCell"/>
</dbReference>
<keyword evidence="7" id="KW-0472">Membrane</keyword>
<feature type="region of interest" description="Disordered" evidence="8">
    <location>
        <begin position="705"/>
        <end position="733"/>
    </location>
</feature>
<gene>
    <name evidence="9" type="ORF">QBC33DRAFT_577072</name>
</gene>
<dbReference type="Proteomes" id="UP001244011">
    <property type="component" value="Unassembled WGS sequence"/>
</dbReference>
<comment type="similarity">
    <text evidence="2">Belongs to the COG1 family.</text>
</comment>
<keyword evidence="5" id="KW-0653">Protein transport</keyword>
<evidence type="ECO:0000256" key="3">
    <source>
        <dbReference type="ARBA" id="ARBA00020978"/>
    </source>
</evidence>
<reference evidence="9" key="1">
    <citation type="submission" date="2023-06" db="EMBL/GenBank/DDBJ databases">
        <title>Genome-scale phylogeny and comparative genomics of the fungal order Sordariales.</title>
        <authorList>
            <consortium name="Lawrence Berkeley National Laboratory"/>
            <person name="Hensen N."/>
            <person name="Bonometti L."/>
            <person name="Westerberg I."/>
            <person name="Brannstrom I.O."/>
            <person name="Guillou S."/>
            <person name="Cros-Aarteil S."/>
            <person name="Calhoun S."/>
            <person name="Haridas S."/>
            <person name="Kuo A."/>
            <person name="Mondo S."/>
            <person name="Pangilinan J."/>
            <person name="Riley R."/>
            <person name="Labutti K."/>
            <person name="Andreopoulos B."/>
            <person name="Lipzen A."/>
            <person name="Chen C."/>
            <person name="Yanf M."/>
            <person name="Daum C."/>
            <person name="Ng V."/>
            <person name="Clum A."/>
            <person name="Steindorff A."/>
            <person name="Ohm R."/>
            <person name="Martin F."/>
            <person name="Silar P."/>
            <person name="Natvig D."/>
            <person name="Lalanne C."/>
            <person name="Gautier V."/>
            <person name="Ament-Velasquez S.L."/>
            <person name="Kruys A."/>
            <person name="Hutchinson M.I."/>
            <person name="Powell A.J."/>
            <person name="Barry K."/>
            <person name="Miller A.N."/>
            <person name="Grigoriev I.V."/>
            <person name="Debuchy R."/>
            <person name="Gladieux P."/>
            <person name="Thoren M.H."/>
            <person name="Johannesson H."/>
        </authorList>
    </citation>
    <scope>NUCLEOTIDE SEQUENCE</scope>
    <source>
        <strain evidence="9">8032-3</strain>
    </source>
</reference>
<dbReference type="GO" id="GO:0006891">
    <property type="term" value="P:intra-Golgi vesicle-mediated transport"/>
    <property type="evidence" value="ECO:0007669"/>
    <property type="project" value="InterPro"/>
</dbReference>
<evidence type="ECO:0000256" key="7">
    <source>
        <dbReference type="ARBA" id="ARBA00023136"/>
    </source>
</evidence>
<evidence type="ECO:0000313" key="10">
    <source>
        <dbReference type="Proteomes" id="UP001244011"/>
    </source>
</evidence>
<accession>A0AAJ0C370</accession>
<dbReference type="InterPro" id="IPR033370">
    <property type="entry name" value="COG1"/>
</dbReference>
<evidence type="ECO:0000256" key="8">
    <source>
        <dbReference type="SAM" id="MobiDB-lite"/>
    </source>
</evidence>
<sequence>MATPDVSNLTSSAQIFSSAAHTLPQIRAIHGQLRAEADDRAARLRGRVGASYRDLLGTADAIVAMRADMDAARAALDRAGARCGRAAVAAKVGALAGFVVVNVGRDGDADAEVGGQGPVARAALLGACVLAAERALRRAGPVAEGQDQSRDGYARGDRLVIAAKVLLLGRLLAKSFGEGVPDRRLGAAVGAAKKSIGSLGRRLVRRINRVLQGAGEHTSREDVLKALGAYSIATNSGARDVLWHFLRMRGEAMALTFDIEENERSRSPKDVLKCLGLYTKTLLDVQALVPAKLTEALGALKKGALLADESLRAIEGLRLDINERWCGDEIRYFTPFIRHDDLDGKQAREMLTRWAKEGSSVLLQGLEQTLADMMEFKLIVEMRSSVLRLWISEGGKARGFDPSVLLDQIREVVNKHMLRVLDSKVSKLRLVGSEVSATLEAWQEGQTDKHQGLWDEGSFDMDLSNGAAHFTQEVISRFYGRNLAVSKAVSSYKSWYQVIDDVGQVVDQLRRQRWDNDVDEIEDEETIEHRQQILSKDDPQTLHDYLDASLITAFKLLDEQLTALWAGRKDSPNKGSVALYIVRIIRDLRSKLPDLDAAKGFGLAVVPALQEVIASTVAVSPLDEFALTALARRVVVGRSLWEGEPELPTSPSPGAFRFLRDISMSMSDAGMDLWSPAAVGVLKQHLRKQLRELWLEAMDSHLAESKKEKGDAKADKEGAETDTEETEEPDKTVTDGAEFVPEQRTELYIQWLFDIAYLRSCLSPPSSAAGDELEELEDTVYERAGLEGAAVRQRLIKGSQEYWKRTSLLFGLLT</sequence>
<protein>
    <recommendedName>
        <fullName evidence="3">Conserved oligomeric Golgi complex subunit 1</fullName>
    </recommendedName>
</protein>
<dbReference type="RefSeq" id="XP_060285526.1">
    <property type="nucleotide sequence ID" value="XM_060430961.1"/>
</dbReference>
<evidence type="ECO:0000256" key="5">
    <source>
        <dbReference type="ARBA" id="ARBA00022927"/>
    </source>
</evidence>
<comment type="caution">
    <text evidence="9">The sequence shown here is derived from an EMBL/GenBank/DDBJ whole genome shotgun (WGS) entry which is preliminary data.</text>
</comment>
<dbReference type="PANTHER" id="PTHR31658:SF0">
    <property type="entry name" value="CONSERVED OLIGOMERIC GOLGI COMPLEX SUBUNIT 1"/>
    <property type="match status" value="1"/>
</dbReference>
<evidence type="ECO:0000256" key="2">
    <source>
        <dbReference type="ARBA" id="ARBA00006653"/>
    </source>
</evidence>
<keyword evidence="6" id="KW-0333">Golgi apparatus</keyword>
<evidence type="ECO:0000313" key="9">
    <source>
        <dbReference type="EMBL" id="KAK1769313.1"/>
    </source>
</evidence>
<keyword evidence="4" id="KW-0813">Transport</keyword>
<name>A0AAJ0C370_9PEZI</name>
<dbReference type="AlphaFoldDB" id="A0AAJ0C370"/>
<dbReference type="Pfam" id="PF08700">
    <property type="entry name" value="VPS51_Exo84_N"/>
    <property type="match status" value="1"/>
</dbReference>